<dbReference type="Pfam" id="PF25579">
    <property type="entry name" value="TPR_TRIP12_N"/>
    <property type="match status" value="1"/>
</dbReference>
<dbReference type="SMART" id="SM00119">
    <property type="entry name" value="HECTc"/>
    <property type="match status" value="1"/>
</dbReference>
<feature type="compositionally biased region" description="Polar residues" evidence="14">
    <location>
        <begin position="1"/>
        <end position="29"/>
    </location>
</feature>
<evidence type="ECO:0000259" key="16">
    <source>
        <dbReference type="PROSITE" id="PS50918"/>
    </source>
</evidence>
<dbReference type="SUPFAM" id="SSF117839">
    <property type="entry name" value="WWE domain"/>
    <property type="match status" value="1"/>
</dbReference>
<dbReference type="GO" id="GO:0008270">
    <property type="term" value="F:zinc ion binding"/>
    <property type="evidence" value="ECO:0007669"/>
    <property type="project" value="InterPro"/>
</dbReference>
<evidence type="ECO:0000256" key="10">
    <source>
        <dbReference type="ARBA" id="ARBA00023204"/>
    </source>
</evidence>
<sequence length="2060" mass="226085">AKSSNKVLSDSSRSSLPTLEGPSTSSQSHGDIPLFQESPPEKQSLIPILKARPSSQLHSASSTELGIPVNIIHETRSHNSSAQNYILESTHTADTHSENKLSSSSSKNNIGSSSCSYTESGNIKSNSKSSSRYKLKNPQAQSSPESKSKLSSKPSTSNSKVNTGNNIKHKNSANKHHKDKYNTVKHKSVTPPDIELPSLRSRNRRRRVSDTSKTRSNTTITPQIPESASTSLTLDSLVNLNNSEASSSHLNATYPTTSHKYPLRSQGKRRSREFRELGASSSQQVTREENESSRLARSGAVLRRSTRNKGHSSTTGSCASSSGASGSGSSSRRAARQHKVGAAAPAPLATSAPHATAAMASDQSDMPNNGLAVSEELPSPQEAAQALSATGGPSGPGADSESDDSEVGRLQALLEARGLPPHLFGALGPRMQHLLHRSMGANSSVTKAQQLLQGLQATGDEGQQLQAVIEMCQLLVMGNEDTLTGFPIKQVVPALINLLQVEHNFDMMNHACRALTYMMEALPRSSAVVVDAVPVFLEKLQVIQCMDVAEQSLTALDMLSRRHSKAILQARGVQACLMYLDFFSINAQRNALSITANCCLNLTSEEFQFVAESLSLLANRLTQQDKKSVESVCLAFSRLVDSFQSEPSRLQEIAGTDLLTNLQQLLVVTPPVISTATFISVLRMLSIMCASCPDLAFTLLKQNIAETLLYLLTGSVEANQDEVELVSRQPQELYEITALIGELMPKLPTDGIFAVDALLERPSALSKEQPAWQWRDDRGMWHPYSSVDSRTIETAHISGDDEVSLNTLGRTYTIDFHSMQQINEDTGTSRPVQRRYAPTSSQGSADSAQGGNQLNATNGDARVACLREEHGLAASFIRSLFSVLYEVYSSSAGPAVRCKCLKALLRMVYYATPELLKEVLKNQVVSSHIAGMMASSDLRIVVGALQMAEILMTKLPEVFGVHFRREGVMHQITQLTDPEVPLGVSPPKSTNSSATSSFSTMTLNDSQPGPSQASGSSISTANGNATITPAGTPTGPLVFTSTPEGARVRSPSPSHVRLSDVLKRKRAPKRSSGGGRSKTRHEDLPLSPSLMQDLFTKAASLGSSTPSNSSRPRYSGSGSKTGSFLSSLNPVRWGRSMNSSSHDRSYPKDSLNSCLGKSASNSNLTAGNREKTRTWIREQASKFIDTYSGNELSGPPHPALNVLTRLTSSIQKLSTTDCGKALEELREILMESDISPFEVNHSGLIKALLNYLAEQDGPFDRDQRLRIFLNVFAALPLEKNAIEIEEINSAWMGALVMKLSGCVSQLEQFPVKVHDLPASSGAGRGGTSALKFFNTHQLKCNLQRHPDCTNLKQWKGGTVKIDPLALVQAIERYLVVRGYGRIRDKDSADSDDADSDDDIDDTLAAVVISQSGAKHKLQFLIGNHVLPYNMTVYQAIRQFSSNGNDQSETDTDNETPLGNAGIWVQTHTIYYKPIREEPSVTHKTSSSSSSSHSSRKGKGSGGKSVSRRKGDDLWNEGVTPQIQSPISPFLKTKLPETVDIQDASLEVLCLLRILNALNLYWNYLYPALEYKPILPMSDFLNSKIAAKASRQLQDPLVIMTGNLPNWLQQIASVCPFLFPFETRQLLFYVTSFDRDRALQRLLDMSPELTSADSQERVTPRLDRRKRTISRDDILKQAEQVISDLASSKALLEVQYEDEVGTGLGPTLEFYALVSKELQRTDLDLWHAPDSQGKEYVHHPTGLYPAPLGRGAKVGQISKTKTKFRFLGKFMAKAVMDSRMLDLPFSLTFYRWLLGQEHSLTLADLLHISPDVHRTLRKMQELVQKRDAVLEDPDLTTSEKNAQIEKLEFDGCSIEDLSIDFLLPGYNVELMKNGKTTHVSIHNVHQYTNLVTHWFLVEGVNRQMEAFREGFESVFPIQNLRMFHPEELEAVFCGNPRDTVTGWDVKTLMECCKPDHGYTADSRAIKFLFEVLSSYNRDEQRMFIQFLTGTPRLPVGGFKALSPPLTVVRTTLEPNQNADDFLPSVMTCVNYLKLPDYSSIEVLREKLGIAASEGQHSFHLS</sequence>
<feature type="region of interest" description="Disordered" evidence="14">
    <location>
        <begin position="1475"/>
        <end position="1520"/>
    </location>
</feature>
<feature type="region of interest" description="Disordered" evidence="14">
    <location>
        <begin position="247"/>
        <end position="406"/>
    </location>
</feature>
<evidence type="ECO:0000313" key="17">
    <source>
        <dbReference type="EMBL" id="KAF2894438.1"/>
    </source>
</evidence>
<feature type="compositionally biased region" description="Polar residues" evidence="14">
    <location>
        <begin position="1101"/>
        <end position="1129"/>
    </location>
</feature>
<feature type="compositionally biased region" description="Polar residues" evidence="14">
    <location>
        <begin position="53"/>
        <end position="63"/>
    </location>
</feature>
<evidence type="ECO:0000256" key="3">
    <source>
        <dbReference type="ARBA" id="ARBA00004906"/>
    </source>
</evidence>
<dbReference type="Gene3D" id="3.30.2160.10">
    <property type="entry name" value="Hect, E3 ligase catalytic domain"/>
    <property type="match status" value="1"/>
</dbReference>
<comment type="similarity">
    <text evidence="4 13">Belongs to the UPL family. K-HECT subfamily.</text>
</comment>
<dbReference type="GO" id="GO:0000209">
    <property type="term" value="P:protein polyubiquitination"/>
    <property type="evidence" value="ECO:0007669"/>
    <property type="project" value="TreeGrafter"/>
</dbReference>
<feature type="region of interest" description="Disordered" evidence="14">
    <location>
        <begin position="1100"/>
        <end position="1171"/>
    </location>
</feature>
<dbReference type="PROSITE" id="PS50918">
    <property type="entry name" value="WWE"/>
    <property type="match status" value="1"/>
</dbReference>
<dbReference type="GO" id="GO:0061630">
    <property type="term" value="F:ubiquitin protein ligase activity"/>
    <property type="evidence" value="ECO:0007669"/>
    <property type="project" value="UniProtKB-UniRule"/>
</dbReference>
<dbReference type="EMBL" id="VTPC01006980">
    <property type="protein sequence ID" value="KAF2894438.1"/>
    <property type="molecule type" value="Genomic_DNA"/>
</dbReference>
<dbReference type="Gene3D" id="3.30.2410.10">
    <property type="entry name" value="Hect, E3 ligase catalytic domain"/>
    <property type="match status" value="1"/>
</dbReference>
<dbReference type="Gene3D" id="3.90.1750.10">
    <property type="entry name" value="Hect, E3 ligase catalytic domains"/>
    <property type="match status" value="1"/>
</dbReference>
<dbReference type="Gene3D" id="3.30.720.50">
    <property type="match status" value="1"/>
</dbReference>
<dbReference type="SMART" id="SM00678">
    <property type="entry name" value="WWE"/>
    <property type="match status" value="1"/>
</dbReference>
<organism evidence="17 18">
    <name type="scientific">Ignelater luminosus</name>
    <name type="common">Cucubano</name>
    <name type="synonym">Pyrophorus luminosus</name>
    <dbReference type="NCBI Taxonomy" id="2038154"/>
    <lineage>
        <taxon>Eukaryota</taxon>
        <taxon>Metazoa</taxon>
        <taxon>Ecdysozoa</taxon>
        <taxon>Arthropoda</taxon>
        <taxon>Hexapoda</taxon>
        <taxon>Insecta</taxon>
        <taxon>Pterygota</taxon>
        <taxon>Neoptera</taxon>
        <taxon>Endopterygota</taxon>
        <taxon>Coleoptera</taxon>
        <taxon>Polyphaga</taxon>
        <taxon>Elateriformia</taxon>
        <taxon>Elateroidea</taxon>
        <taxon>Elateridae</taxon>
        <taxon>Agrypninae</taxon>
        <taxon>Pyrophorini</taxon>
        <taxon>Ignelater</taxon>
    </lineage>
</organism>
<keyword evidence="11" id="KW-0539">Nucleus</keyword>
<feature type="compositionally biased region" description="Low complexity" evidence="14">
    <location>
        <begin position="989"/>
        <end position="1036"/>
    </location>
</feature>
<dbReference type="InterPro" id="IPR011989">
    <property type="entry name" value="ARM-like"/>
</dbReference>
<dbReference type="FunFam" id="3.30.2410.10:FF:000005">
    <property type="entry name" value="E3 ubiquitin-protein ligase TRIP12 isoform X1"/>
    <property type="match status" value="1"/>
</dbReference>
<dbReference type="GO" id="GO:0016607">
    <property type="term" value="C:nuclear speck"/>
    <property type="evidence" value="ECO:0007669"/>
    <property type="project" value="TreeGrafter"/>
</dbReference>
<evidence type="ECO:0000256" key="5">
    <source>
        <dbReference type="ARBA" id="ARBA00022553"/>
    </source>
</evidence>
<feature type="non-terminal residue" evidence="17">
    <location>
        <position position="2060"/>
    </location>
</feature>
<name>A0A8K0D0W2_IGNLU</name>
<feature type="active site" description="Glycyl thioester intermediate" evidence="12">
    <location>
        <position position="2027"/>
    </location>
</feature>
<keyword evidence="7" id="KW-0227">DNA damage</keyword>
<gene>
    <name evidence="17" type="ORF">ILUMI_11745</name>
</gene>
<feature type="region of interest" description="Disordered" evidence="14">
    <location>
        <begin position="1"/>
        <end position="63"/>
    </location>
</feature>
<evidence type="ECO:0000256" key="13">
    <source>
        <dbReference type="RuleBase" id="RU369009"/>
    </source>
</evidence>
<evidence type="ECO:0000256" key="9">
    <source>
        <dbReference type="ARBA" id="ARBA00022990"/>
    </source>
</evidence>
<dbReference type="FunFam" id="1.25.10.10:FF:000018">
    <property type="entry name" value="E3 ubiquitin-protein ligase TRIP12 isoform X3"/>
    <property type="match status" value="1"/>
</dbReference>
<dbReference type="InterPro" id="IPR037197">
    <property type="entry name" value="WWE_dom_sf"/>
</dbReference>
<comment type="pathway">
    <text evidence="3 13">Protein modification; protein ubiquitination.</text>
</comment>
<keyword evidence="6 13" id="KW-0808">Transferase</keyword>
<feature type="region of interest" description="Disordered" evidence="14">
    <location>
        <begin position="823"/>
        <end position="854"/>
    </location>
</feature>
<feature type="compositionally biased region" description="Polar residues" evidence="14">
    <location>
        <begin position="247"/>
        <end position="259"/>
    </location>
</feature>
<evidence type="ECO:0000256" key="8">
    <source>
        <dbReference type="ARBA" id="ARBA00022786"/>
    </source>
</evidence>
<keyword evidence="10" id="KW-0234">DNA repair</keyword>
<evidence type="ECO:0000259" key="15">
    <source>
        <dbReference type="PROSITE" id="PS50237"/>
    </source>
</evidence>
<dbReference type="GO" id="GO:0043161">
    <property type="term" value="P:proteasome-mediated ubiquitin-dependent protein catabolic process"/>
    <property type="evidence" value="ECO:0007669"/>
    <property type="project" value="TreeGrafter"/>
</dbReference>
<feature type="compositionally biased region" description="Low complexity" evidence="14">
    <location>
        <begin position="840"/>
        <end position="851"/>
    </location>
</feature>
<keyword evidence="18" id="KW-1185">Reference proteome</keyword>
<dbReference type="FunFam" id="3.30.2160.10:FF:000013">
    <property type="entry name" value="E3 ubiquitin-protein ligase TRIP12 isoform X1"/>
    <property type="match status" value="1"/>
</dbReference>
<dbReference type="PANTHER" id="PTHR45670">
    <property type="entry name" value="E3 UBIQUITIN-PROTEIN LIGASE TRIP12"/>
    <property type="match status" value="1"/>
</dbReference>
<accession>A0A8K0D0W2</accession>
<comment type="catalytic activity">
    <reaction evidence="1 13">
        <text>S-ubiquitinyl-[E2 ubiquitin-conjugating enzyme]-L-cysteine + [acceptor protein]-L-lysine = [E2 ubiquitin-conjugating enzyme]-L-cysteine + N(6)-ubiquitinyl-[acceptor protein]-L-lysine.</text>
        <dbReference type="EC" id="2.3.2.26"/>
    </reaction>
</comment>
<feature type="compositionally biased region" description="Low complexity" evidence="14">
    <location>
        <begin position="142"/>
        <end position="160"/>
    </location>
</feature>
<dbReference type="OrthoDB" id="271273at2759"/>
<keyword evidence="8 12" id="KW-0833">Ubl conjugation pathway</keyword>
<evidence type="ECO:0000256" key="14">
    <source>
        <dbReference type="SAM" id="MobiDB-lite"/>
    </source>
</evidence>
<keyword evidence="9" id="KW-0007">Acetylation</keyword>
<dbReference type="Pfam" id="PF02825">
    <property type="entry name" value="WWE"/>
    <property type="match status" value="1"/>
</dbReference>
<dbReference type="FunFam" id="3.30.720.50:FF:000001">
    <property type="entry name" value="E3 ubiquitin-protein ligase TRIP12 isoform X1"/>
    <property type="match status" value="1"/>
</dbReference>
<evidence type="ECO:0000256" key="6">
    <source>
        <dbReference type="ARBA" id="ARBA00022679"/>
    </source>
</evidence>
<evidence type="ECO:0000313" key="18">
    <source>
        <dbReference type="Proteomes" id="UP000801492"/>
    </source>
</evidence>
<dbReference type="SUPFAM" id="SSF48371">
    <property type="entry name" value="ARM repeat"/>
    <property type="match status" value="1"/>
</dbReference>
<dbReference type="PROSITE" id="PS50237">
    <property type="entry name" value="HECT"/>
    <property type="match status" value="1"/>
</dbReference>
<reference evidence="17" key="1">
    <citation type="submission" date="2019-08" db="EMBL/GenBank/DDBJ databases">
        <title>The genome of the North American firefly Photinus pyralis.</title>
        <authorList>
            <consortium name="Photinus pyralis genome working group"/>
            <person name="Fallon T.R."/>
            <person name="Sander Lower S.E."/>
            <person name="Weng J.-K."/>
        </authorList>
    </citation>
    <scope>NUCLEOTIDE SEQUENCE</scope>
    <source>
        <strain evidence="17">TRF0915ILg1</strain>
        <tissue evidence="17">Whole body</tissue>
    </source>
</reference>
<feature type="compositionally biased region" description="Low complexity" evidence="14">
    <location>
        <begin position="1481"/>
        <end position="1492"/>
    </location>
</feature>
<feature type="compositionally biased region" description="Low complexity" evidence="14">
    <location>
        <begin position="100"/>
        <end position="132"/>
    </location>
</feature>
<dbReference type="PANTHER" id="PTHR45670:SF13">
    <property type="entry name" value="E3 UBIQUITIN-PROTEIN LIGASE TRIP12"/>
    <property type="match status" value="1"/>
</dbReference>
<dbReference type="Pfam" id="PF00632">
    <property type="entry name" value="HECT"/>
    <property type="match status" value="1"/>
</dbReference>
<feature type="region of interest" description="Disordered" evidence="14">
    <location>
        <begin position="978"/>
        <end position="1087"/>
    </location>
</feature>
<evidence type="ECO:0000256" key="12">
    <source>
        <dbReference type="PROSITE-ProRule" id="PRU00104"/>
    </source>
</evidence>
<dbReference type="InterPro" id="IPR035983">
    <property type="entry name" value="Hect_E3_ubiquitin_ligase"/>
</dbReference>
<comment type="caution">
    <text evidence="17">The sequence shown here is derived from an EMBL/GenBank/DDBJ whole genome shotgun (WGS) entry which is preliminary data.</text>
</comment>
<dbReference type="EC" id="2.3.2.26" evidence="13"/>
<dbReference type="InterPro" id="IPR004170">
    <property type="entry name" value="WWE_dom"/>
</dbReference>
<evidence type="ECO:0000256" key="11">
    <source>
        <dbReference type="ARBA" id="ARBA00023242"/>
    </source>
</evidence>
<keyword evidence="5" id="KW-0597">Phosphoprotein</keyword>
<dbReference type="InterPro" id="IPR045322">
    <property type="entry name" value="HECTD1/TRIP12-like"/>
</dbReference>
<feature type="compositionally biased region" description="Low complexity" evidence="14">
    <location>
        <begin position="342"/>
        <end position="360"/>
    </location>
</feature>
<dbReference type="GO" id="GO:0009966">
    <property type="term" value="P:regulation of signal transduction"/>
    <property type="evidence" value="ECO:0007669"/>
    <property type="project" value="UniProtKB-ARBA"/>
</dbReference>
<feature type="compositionally biased region" description="Polar residues" evidence="14">
    <location>
        <begin position="1150"/>
        <end position="1166"/>
    </location>
</feature>
<dbReference type="InterPro" id="IPR016024">
    <property type="entry name" value="ARM-type_fold"/>
</dbReference>
<evidence type="ECO:0000256" key="1">
    <source>
        <dbReference type="ARBA" id="ARBA00000885"/>
    </source>
</evidence>
<dbReference type="CDD" id="cd00078">
    <property type="entry name" value="HECTc"/>
    <property type="match status" value="1"/>
</dbReference>
<dbReference type="InterPro" id="IPR000569">
    <property type="entry name" value="HECT_dom"/>
</dbReference>
<dbReference type="InterPro" id="IPR018123">
    <property type="entry name" value="WWE-dom_subgr"/>
</dbReference>
<dbReference type="Gene3D" id="1.25.10.10">
    <property type="entry name" value="Leucine-rich Repeat Variant"/>
    <property type="match status" value="1"/>
</dbReference>
<feature type="compositionally biased region" description="Basic residues" evidence="14">
    <location>
        <begin position="167"/>
        <end position="188"/>
    </location>
</feature>
<protein>
    <recommendedName>
        <fullName evidence="13">E3 ubiquitin-protein ligase</fullName>
        <ecNumber evidence="13">2.3.2.26</ecNumber>
    </recommendedName>
</protein>
<evidence type="ECO:0000256" key="2">
    <source>
        <dbReference type="ARBA" id="ARBA00004642"/>
    </source>
</evidence>
<evidence type="ECO:0000256" key="4">
    <source>
        <dbReference type="ARBA" id="ARBA00006331"/>
    </source>
</evidence>
<proteinExistence type="inferred from homology"/>
<feature type="compositionally biased region" description="Polar residues" evidence="14">
    <location>
        <begin position="214"/>
        <end position="223"/>
    </location>
</feature>
<dbReference type="Proteomes" id="UP000801492">
    <property type="component" value="Unassembled WGS sequence"/>
</dbReference>
<feature type="region of interest" description="Disordered" evidence="14">
    <location>
        <begin position="92"/>
        <end position="223"/>
    </location>
</feature>
<evidence type="ECO:0000256" key="7">
    <source>
        <dbReference type="ARBA" id="ARBA00022763"/>
    </source>
</evidence>
<dbReference type="InterPro" id="IPR057948">
    <property type="entry name" value="TPR_TRIP12_N"/>
</dbReference>
<comment type="subcellular location">
    <subcellularLocation>
        <location evidence="2">Nucleus</location>
        <location evidence="2">Nucleoplasm</location>
    </subcellularLocation>
</comment>
<dbReference type="SUPFAM" id="SSF56204">
    <property type="entry name" value="Hect, E3 ligase catalytic domain"/>
    <property type="match status" value="1"/>
</dbReference>
<feature type="domain" description="HECT" evidence="15">
    <location>
        <begin position="1704"/>
        <end position="2060"/>
    </location>
</feature>
<feature type="compositionally biased region" description="Low complexity" evidence="14">
    <location>
        <begin position="312"/>
        <end position="332"/>
    </location>
</feature>
<dbReference type="UniPathway" id="UPA00143"/>
<dbReference type="GO" id="GO:0006281">
    <property type="term" value="P:DNA repair"/>
    <property type="evidence" value="ECO:0007669"/>
    <property type="project" value="UniProtKB-KW"/>
</dbReference>
<feature type="domain" description="WWE" evidence="16">
    <location>
        <begin position="758"/>
        <end position="834"/>
    </location>
</feature>